<keyword evidence="2" id="KW-1185">Reference proteome</keyword>
<evidence type="ECO:0000313" key="2">
    <source>
        <dbReference type="Proteomes" id="UP000631114"/>
    </source>
</evidence>
<reference evidence="1 2" key="1">
    <citation type="submission" date="2020-10" db="EMBL/GenBank/DDBJ databases">
        <title>The Coptis chinensis genome and diversification of protoberbering-type alkaloids.</title>
        <authorList>
            <person name="Wang B."/>
            <person name="Shu S."/>
            <person name="Song C."/>
            <person name="Liu Y."/>
        </authorList>
    </citation>
    <scope>NUCLEOTIDE SEQUENCE [LARGE SCALE GENOMIC DNA]</scope>
    <source>
        <strain evidence="1">HL-2020</strain>
        <tissue evidence="1">Leaf</tissue>
    </source>
</reference>
<dbReference type="EMBL" id="JADFTS010000007">
    <property type="protein sequence ID" value="KAF9597044.1"/>
    <property type="molecule type" value="Genomic_DNA"/>
</dbReference>
<proteinExistence type="predicted"/>
<dbReference type="Proteomes" id="UP000631114">
    <property type="component" value="Unassembled WGS sequence"/>
</dbReference>
<dbReference type="OrthoDB" id="1873329at2759"/>
<evidence type="ECO:0000313" key="1">
    <source>
        <dbReference type="EMBL" id="KAF9597044.1"/>
    </source>
</evidence>
<comment type="caution">
    <text evidence="1">The sequence shown here is derived from an EMBL/GenBank/DDBJ whole genome shotgun (WGS) entry which is preliminary data.</text>
</comment>
<sequence length="134" mass="14530">MFLEVEMATPTPSSAALAPSPSGSVSHMPIDTDTATASISSDEETTLANPLKVELKNWFKRKGVLCLDGSLFHIRCSAHILNLIVQDGLDVTAPFIVKIQESASTDCWWLGCLTCDRTTFSLDTMKQGVNVLID</sequence>
<accession>A0A835HCY3</accession>
<gene>
    <name evidence="1" type="ORF">IFM89_015199</name>
</gene>
<name>A0A835HCY3_9MAGN</name>
<dbReference type="AlphaFoldDB" id="A0A835HCY3"/>
<protein>
    <submittedName>
        <fullName evidence="1">Uncharacterized protein</fullName>
    </submittedName>
</protein>
<organism evidence="1 2">
    <name type="scientific">Coptis chinensis</name>
    <dbReference type="NCBI Taxonomy" id="261450"/>
    <lineage>
        <taxon>Eukaryota</taxon>
        <taxon>Viridiplantae</taxon>
        <taxon>Streptophyta</taxon>
        <taxon>Embryophyta</taxon>
        <taxon>Tracheophyta</taxon>
        <taxon>Spermatophyta</taxon>
        <taxon>Magnoliopsida</taxon>
        <taxon>Ranunculales</taxon>
        <taxon>Ranunculaceae</taxon>
        <taxon>Coptidoideae</taxon>
        <taxon>Coptis</taxon>
    </lineage>
</organism>